<dbReference type="Pfam" id="PF20240">
    <property type="entry name" value="DUF6597"/>
    <property type="match status" value="1"/>
</dbReference>
<dbReference type="Pfam" id="PF12833">
    <property type="entry name" value="HTH_18"/>
    <property type="match status" value="1"/>
</dbReference>
<organism evidence="5 6">
    <name type="scientific">Scleromatobacter humisilvae</name>
    <dbReference type="NCBI Taxonomy" id="2897159"/>
    <lineage>
        <taxon>Bacteria</taxon>
        <taxon>Pseudomonadati</taxon>
        <taxon>Pseudomonadota</taxon>
        <taxon>Betaproteobacteria</taxon>
        <taxon>Burkholderiales</taxon>
        <taxon>Sphaerotilaceae</taxon>
        <taxon>Scleromatobacter</taxon>
    </lineage>
</organism>
<keyword evidence="6" id="KW-1185">Reference proteome</keyword>
<gene>
    <name evidence="5" type="ORF">LPC04_06215</name>
</gene>
<dbReference type="InterPro" id="IPR050204">
    <property type="entry name" value="AraC_XylS_family_regulators"/>
</dbReference>
<keyword evidence="3" id="KW-0804">Transcription</keyword>
<accession>A0A9X2BYE4</accession>
<dbReference type="InterPro" id="IPR018060">
    <property type="entry name" value="HTH_AraC"/>
</dbReference>
<dbReference type="SMART" id="SM00342">
    <property type="entry name" value="HTH_ARAC"/>
    <property type="match status" value="1"/>
</dbReference>
<dbReference type="SUPFAM" id="SSF46689">
    <property type="entry name" value="Homeodomain-like"/>
    <property type="match status" value="1"/>
</dbReference>
<dbReference type="Proteomes" id="UP001139353">
    <property type="component" value="Unassembled WGS sequence"/>
</dbReference>
<reference evidence="5" key="1">
    <citation type="submission" date="2021-11" db="EMBL/GenBank/DDBJ databases">
        <title>BS-T2-15 a new species belonging to the Comamonadaceae family isolated from the soil of a French oak forest.</title>
        <authorList>
            <person name="Mieszkin S."/>
            <person name="Alain K."/>
        </authorList>
    </citation>
    <scope>NUCLEOTIDE SEQUENCE</scope>
    <source>
        <strain evidence="5">BS-T2-15</strain>
    </source>
</reference>
<dbReference type="AlphaFoldDB" id="A0A9X2BYE4"/>
<dbReference type="InterPro" id="IPR009057">
    <property type="entry name" value="Homeodomain-like_sf"/>
</dbReference>
<feature type="domain" description="HTH araC/xylS-type" evidence="4">
    <location>
        <begin position="161"/>
        <end position="259"/>
    </location>
</feature>
<evidence type="ECO:0000256" key="2">
    <source>
        <dbReference type="ARBA" id="ARBA00023125"/>
    </source>
</evidence>
<dbReference type="GO" id="GO:0043565">
    <property type="term" value="F:sequence-specific DNA binding"/>
    <property type="evidence" value="ECO:0007669"/>
    <property type="project" value="InterPro"/>
</dbReference>
<keyword evidence="2" id="KW-0238">DNA-binding</keyword>
<evidence type="ECO:0000313" key="5">
    <source>
        <dbReference type="EMBL" id="MCK9685307.1"/>
    </source>
</evidence>
<dbReference type="PANTHER" id="PTHR46796">
    <property type="entry name" value="HTH-TYPE TRANSCRIPTIONAL ACTIVATOR RHAS-RELATED"/>
    <property type="match status" value="1"/>
</dbReference>
<dbReference type="EMBL" id="JAJLJH010000001">
    <property type="protein sequence ID" value="MCK9685307.1"/>
    <property type="molecule type" value="Genomic_DNA"/>
</dbReference>
<sequence>MSPEPRGVLHRLAVGEFAHGRFEAPDDLADRIEHFWSVRWNLEGQPPQVQETLPHPNVHLVVEPGTIAAWGVHTGRWTRVLEGRSSAFGIKFRPGAFRALLGRAVSTIADGTIRATELFGADAAALDAVLACDGDAAAAALASDFLRARLPPADATALLAGRIVDSVADDLELHSADALARRFDMSLRALQRLFNEHVGVGPKWVINRYRMHEAVARVQAGQPVSWAALAQDLGYFDQAHFIADFRKLVGRTPGEYAQAMRRG</sequence>
<evidence type="ECO:0000313" key="6">
    <source>
        <dbReference type="Proteomes" id="UP001139353"/>
    </source>
</evidence>
<dbReference type="RefSeq" id="WP_275681315.1">
    <property type="nucleotide sequence ID" value="NZ_JAJLJH010000001.1"/>
</dbReference>
<protein>
    <submittedName>
        <fullName evidence="5">AraC family transcriptional regulator</fullName>
    </submittedName>
</protein>
<comment type="caution">
    <text evidence="5">The sequence shown here is derived from an EMBL/GenBank/DDBJ whole genome shotgun (WGS) entry which is preliminary data.</text>
</comment>
<evidence type="ECO:0000256" key="3">
    <source>
        <dbReference type="ARBA" id="ARBA00023163"/>
    </source>
</evidence>
<dbReference type="GO" id="GO:0003700">
    <property type="term" value="F:DNA-binding transcription factor activity"/>
    <property type="evidence" value="ECO:0007669"/>
    <property type="project" value="InterPro"/>
</dbReference>
<proteinExistence type="predicted"/>
<dbReference type="InterPro" id="IPR046532">
    <property type="entry name" value="DUF6597"/>
</dbReference>
<evidence type="ECO:0000256" key="1">
    <source>
        <dbReference type="ARBA" id="ARBA00023015"/>
    </source>
</evidence>
<keyword evidence="1" id="KW-0805">Transcription regulation</keyword>
<name>A0A9X2BYE4_9BURK</name>
<dbReference type="Gene3D" id="1.10.10.60">
    <property type="entry name" value="Homeodomain-like"/>
    <property type="match status" value="1"/>
</dbReference>
<evidence type="ECO:0000259" key="4">
    <source>
        <dbReference type="PROSITE" id="PS01124"/>
    </source>
</evidence>
<dbReference type="PROSITE" id="PS01124">
    <property type="entry name" value="HTH_ARAC_FAMILY_2"/>
    <property type="match status" value="1"/>
</dbReference>